<dbReference type="AlphaFoldDB" id="A0A0K0FFS1"/>
<name>A0A0K0FFS1_STRVS</name>
<proteinExistence type="predicted"/>
<sequence>MSIDGGFSGYPHHLNNQEYQSPVYSTHPRNTYHLTRSASSGHETQILFLIIATGTIVILFILIIIICVKKNKYLHSQGSDQVNQDFDNLNVLTPNEITIHNNKSSLGRKNKISGSGKKNNKNGFFKGNEVKSEPNFTVPTIVITTASLKRKNYKDDEFNF</sequence>
<accession>A0A0K0FFS1</accession>
<evidence type="ECO:0000256" key="1">
    <source>
        <dbReference type="SAM" id="Phobius"/>
    </source>
</evidence>
<dbReference type="Proteomes" id="UP000035680">
    <property type="component" value="Unassembled WGS sequence"/>
</dbReference>
<keyword evidence="1" id="KW-1133">Transmembrane helix</keyword>
<reference evidence="3" key="2">
    <citation type="submission" date="2015-08" db="UniProtKB">
        <authorList>
            <consortium name="WormBaseParasite"/>
        </authorList>
    </citation>
    <scope>IDENTIFICATION</scope>
</reference>
<feature type="transmembrane region" description="Helical" evidence="1">
    <location>
        <begin position="46"/>
        <end position="68"/>
    </location>
</feature>
<keyword evidence="1" id="KW-0812">Transmembrane</keyword>
<keyword evidence="1" id="KW-0472">Membrane</keyword>
<evidence type="ECO:0000313" key="3">
    <source>
        <dbReference type="WBParaSite" id="SVE_0771700.1"/>
    </source>
</evidence>
<protein>
    <submittedName>
        <fullName evidence="3">Uncharacterized protein</fullName>
    </submittedName>
</protein>
<organism evidence="2 3">
    <name type="scientific">Strongyloides venezuelensis</name>
    <name type="common">Threadworm</name>
    <dbReference type="NCBI Taxonomy" id="75913"/>
    <lineage>
        <taxon>Eukaryota</taxon>
        <taxon>Metazoa</taxon>
        <taxon>Ecdysozoa</taxon>
        <taxon>Nematoda</taxon>
        <taxon>Chromadorea</taxon>
        <taxon>Rhabditida</taxon>
        <taxon>Tylenchina</taxon>
        <taxon>Panagrolaimomorpha</taxon>
        <taxon>Strongyloidoidea</taxon>
        <taxon>Strongyloididae</taxon>
        <taxon>Strongyloides</taxon>
    </lineage>
</organism>
<keyword evidence="2" id="KW-1185">Reference proteome</keyword>
<dbReference type="WBParaSite" id="SVE_0771700.1">
    <property type="protein sequence ID" value="SVE_0771700.1"/>
    <property type="gene ID" value="SVE_0771700"/>
</dbReference>
<evidence type="ECO:0000313" key="2">
    <source>
        <dbReference type="Proteomes" id="UP000035680"/>
    </source>
</evidence>
<reference evidence="2" key="1">
    <citation type="submission" date="2014-07" db="EMBL/GenBank/DDBJ databases">
        <authorList>
            <person name="Martin A.A"/>
            <person name="De Silva N."/>
        </authorList>
    </citation>
    <scope>NUCLEOTIDE SEQUENCE</scope>
</reference>